<dbReference type="EMBL" id="REGN01001810">
    <property type="protein sequence ID" value="RNA32383.1"/>
    <property type="molecule type" value="Genomic_DNA"/>
</dbReference>
<comment type="caution">
    <text evidence="1">The sequence shown here is derived from an EMBL/GenBank/DDBJ whole genome shotgun (WGS) entry which is preliminary data.</text>
</comment>
<evidence type="ECO:0000313" key="2">
    <source>
        <dbReference type="Proteomes" id="UP000276133"/>
    </source>
</evidence>
<sequence>MCEQNGKSSVAFSVVKNFSNVRFYITCSHETKLILIKHNSKTGYLFFKCLTSQRISINQGLLPTEKKNLTPNFL</sequence>
<evidence type="ECO:0000313" key="1">
    <source>
        <dbReference type="EMBL" id="RNA32383.1"/>
    </source>
</evidence>
<proteinExistence type="predicted"/>
<name>A0A3M7S988_BRAPC</name>
<organism evidence="1 2">
    <name type="scientific">Brachionus plicatilis</name>
    <name type="common">Marine rotifer</name>
    <name type="synonym">Brachionus muelleri</name>
    <dbReference type="NCBI Taxonomy" id="10195"/>
    <lineage>
        <taxon>Eukaryota</taxon>
        <taxon>Metazoa</taxon>
        <taxon>Spiralia</taxon>
        <taxon>Gnathifera</taxon>
        <taxon>Rotifera</taxon>
        <taxon>Eurotatoria</taxon>
        <taxon>Monogononta</taxon>
        <taxon>Pseudotrocha</taxon>
        <taxon>Ploima</taxon>
        <taxon>Brachionidae</taxon>
        <taxon>Brachionus</taxon>
    </lineage>
</organism>
<reference evidence="1 2" key="1">
    <citation type="journal article" date="2018" name="Sci. Rep.">
        <title>Genomic signatures of local adaptation to the degree of environmental predictability in rotifers.</title>
        <authorList>
            <person name="Franch-Gras L."/>
            <person name="Hahn C."/>
            <person name="Garcia-Roger E.M."/>
            <person name="Carmona M.J."/>
            <person name="Serra M."/>
            <person name="Gomez A."/>
        </authorList>
    </citation>
    <scope>NUCLEOTIDE SEQUENCE [LARGE SCALE GENOMIC DNA]</scope>
    <source>
        <strain evidence="1">HYR1</strain>
    </source>
</reference>
<accession>A0A3M7S988</accession>
<keyword evidence="2" id="KW-1185">Reference proteome</keyword>
<protein>
    <submittedName>
        <fullName evidence="1">Uncharacterized protein</fullName>
    </submittedName>
</protein>
<dbReference type="Proteomes" id="UP000276133">
    <property type="component" value="Unassembled WGS sequence"/>
</dbReference>
<gene>
    <name evidence="1" type="ORF">BpHYR1_008359</name>
</gene>
<dbReference type="AlphaFoldDB" id="A0A3M7S988"/>